<evidence type="ECO:0000256" key="5">
    <source>
        <dbReference type="ARBA" id="ARBA00023136"/>
    </source>
</evidence>
<dbReference type="InterPro" id="IPR043428">
    <property type="entry name" value="LivM-like"/>
</dbReference>
<dbReference type="EMBL" id="CP054836">
    <property type="protein sequence ID" value="QKV19309.1"/>
    <property type="molecule type" value="Genomic_DNA"/>
</dbReference>
<dbReference type="Pfam" id="PF02653">
    <property type="entry name" value="BPD_transp_2"/>
    <property type="match status" value="1"/>
</dbReference>
<evidence type="ECO:0000256" key="3">
    <source>
        <dbReference type="ARBA" id="ARBA00022692"/>
    </source>
</evidence>
<dbReference type="KEGG" id="orm:HTY61_13000"/>
<keyword evidence="3 6" id="KW-0812">Transmembrane</keyword>
<evidence type="ECO:0000256" key="4">
    <source>
        <dbReference type="ARBA" id="ARBA00022989"/>
    </source>
</evidence>
<comment type="subcellular location">
    <subcellularLocation>
        <location evidence="1">Cell membrane</location>
        <topology evidence="1">Multi-pass membrane protein</topology>
    </subcellularLocation>
</comment>
<dbReference type="GO" id="GO:0015658">
    <property type="term" value="F:branched-chain amino acid transmembrane transporter activity"/>
    <property type="evidence" value="ECO:0007669"/>
    <property type="project" value="InterPro"/>
</dbReference>
<dbReference type="Proteomes" id="UP000509367">
    <property type="component" value="Chromosome"/>
</dbReference>
<feature type="transmembrane region" description="Helical" evidence="6">
    <location>
        <begin position="32"/>
        <end position="49"/>
    </location>
</feature>
<evidence type="ECO:0000256" key="2">
    <source>
        <dbReference type="ARBA" id="ARBA00022475"/>
    </source>
</evidence>
<dbReference type="PANTHER" id="PTHR30482:SF10">
    <property type="entry name" value="HIGH-AFFINITY BRANCHED-CHAIN AMINO ACID TRANSPORT PROTEIN BRAE"/>
    <property type="match status" value="1"/>
</dbReference>
<dbReference type="AlphaFoldDB" id="A0A6N1VJA8"/>
<keyword evidence="5 6" id="KW-0472">Membrane</keyword>
<feature type="transmembrane region" description="Helical" evidence="6">
    <location>
        <begin position="81"/>
        <end position="103"/>
    </location>
</feature>
<feature type="transmembrane region" description="Helical" evidence="6">
    <location>
        <begin position="385"/>
        <end position="404"/>
    </location>
</feature>
<feature type="transmembrane region" description="Helical" evidence="6">
    <location>
        <begin position="353"/>
        <end position="373"/>
    </location>
</feature>
<feature type="transmembrane region" description="Helical" evidence="6">
    <location>
        <begin position="182"/>
        <end position="203"/>
    </location>
</feature>
<gene>
    <name evidence="7" type="ORF">HTY61_13000</name>
</gene>
<evidence type="ECO:0000256" key="6">
    <source>
        <dbReference type="SAM" id="Phobius"/>
    </source>
</evidence>
<feature type="transmembrane region" description="Helical" evidence="6">
    <location>
        <begin position="215"/>
        <end position="231"/>
    </location>
</feature>
<evidence type="ECO:0000313" key="8">
    <source>
        <dbReference type="Proteomes" id="UP000509367"/>
    </source>
</evidence>
<evidence type="ECO:0000313" key="7">
    <source>
        <dbReference type="EMBL" id="QKV19309.1"/>
    </source>
</evidence>
<reference evidence="7 8" key="1">
    <citation type="submission" date="2020-06" db="EMBL/GenBank/DDBJ databases">
        <title>Oricola thermophila sp. nov. isolated from a tidal sediments.</title>
        <authorList>
            <person name="Kwon K.K."/>
            <person name="Yang S.-H."/>
            <person name="Park M.-J."/>
        </authorList>
    </citation>
    <scope>NUCLEOTIDE SEQUENCE [LARGE SCALE GENOMIC DNA]</scope>
    <source>
        <strain evidence="7 8">MEBiC13590</strain>
    </source>
</reference>
<feature type="transmembrane region" description="Helical" evidence="6">
    <location>
        <begin position="144"/>
        <end position="162"/>
    </location>
</feature>
<dbReference type="InterPro" id="IPR001851">
    <property type="entry name" value="ABC_transp_permease"/>
</dbReference>
<feature type="transmembrane region" description="Helical" evidence="6">
    <location>
        <begin position="302"/>
        <end position="323"/>
    </location>
</feature>
<dbReference type="GO" id="GO:0005886">
    <property type="term" value="C:plasma membrane"/>
    <property type="evidence" value="ECO:0007669"/>
    <property type="project" value="UniProtKB-SubCell"/>
</dbReference>
<keyword evidence="8" id="KW-1185">Reference proteome</keyword>
<evidence type="ECO:0000256" key="1">
    <source>
        <dbReference type="ARBA" id="ARBA00004651"/>
    </source>
</evidence>
<keyword evidence="4 6" id="KW-1133">Transmembrane helix</keyword>
<organism evidence="7 8">
    <name type="scientific">Oricola thermophila</name>
    <dbReference type="NCBI Taxonomy" id="2742145"/>
    <lineage>
        <taxon>Bacteria</taxon>
        <taxon>Pseudomonadati</taxon>
        <taxon>Pseudomonadota</taxon>
        <taxon>Alphaproteobacteria</taxon>
        <taxon>Hyphomicrobiales</taxon>
        <taxon>Ahrensiaceae</taxon>
        <taxon>Oricola</taxon>
    </lineage>
</organism>
<feature type="transmembrane region" description="Helical" evidence="6">
    <location>
        <begin position="448"/>
        <end position="468"/>
    </location>
</feature>
<protein>
    <submittedName>
        <fullName evidence="7">Branched-chain amino acid ABC transporter permease</fullName>
    </submittedName>
</protein>
<dbReference type="RefSeq" id="WP_175277201.1">
    <property type="nucleotide sequence ID" value="NZ_CP054836.1"/>
</dbReference>
<name>A0A6N1VJA8_9HYPH</name>
<feature type="transmembrane region" description="Helical" evidence="6">
    <location>
        <begin position="411"/>
        <end position="428"/>
    </location>
</feature>
<dbReference type="CDD" id="cd06581">
    <property type="entry name" value="TM_PBP1_LivM_like"/>
    <property type="match status" value="1"/>
</dbReference>
<sequence>MTTIETDTTGADAATTPAPTAIVQKKQSPWRAPAAFLVMGLLLAIVGAAQSWSVALGILNMSLISALMAMGLNLQWGYAGLFNAGVMAFTALGGLAAVVVSHPPVWEALAAGGRSMALSGVILVATIATIAFAVSTLKGRMRKFAVVAIVVVGYVLLRPVFADAVSSIETVDPARTGFIGGLGLPIVVAWPVGGLFAAAVAWLIGKVALGLRSDYLAIATLGISEIVIAVLKNEDWLARGVKNVTGLPRPVPYEIELQQTPWFIDLVTRFNAGALEAAADAAEREAILRQLVIENAGNFVKLAYAGLFTVVLLIILALCVRALNSPWGRMMRAIRDNDEAAAAMGKDIKARHLQVFVLGSAIIGIAGAMMTTLDGQFTPGTYNPLRFTFLIWVMVIVGGSGNNLGAVLGGFLIWFIWVEAEPAGSWIVQMLSANMDPQSELYRHLQDIAAPFRLFVMGLVLLIVLRFSPRGLLPEKVRHS</sequence>
<keyword evidence="2" id="KW-1003">Cell membrane</keyword>
<feature type="transmembrane region" description="Helical" evidence="6">
    <location>
        <begin position="115"/>
        <end position="137"/>
    </location>
</feature>
<proteinExistence type="predicted"/>
<accession>A0A6N1VJA8</accession>
<dbReference type="PANTHER" id="PTHR30482">
    <property type="entry name" value="HIGH-AFFINITY BRANCHED-CHAIN AMINO ACID TRANSPORT SYSTEM PERMEASE"/>
    <property type="match status" value="1"/>
</dbReference>